<evidence type="ECO:0000256" key="5">
    <source>
        <dbReference type="ARBA" id="ARBA00023136"/>
    </source>
</evidence>
<proteinExistence type="predicted"/>
<keyword evidence="1" id="KW-1003">Cell membrane</keyword>
<accession>A0ABM7MGD2</accession>
<dbReference type="NCBIfam" id="TIGR04409">
    <property type="entry name" value="LptC_YrbK"/>
    <property type="match status" value="1"/>
</dbReference>
<evidence type="ECO:0000313" key="7">
    <source>
        <dbReference type="EMBL" id="BCO25251.1"/>
    </source>
</evidence>
<evidence type="ECO:0000256" key="1">
    <source>
        <dbReference type="ARBA" id="ARBA00022475"/>
    </source>
</evidence>
<dbReference type="InterPro" id="IPR010664">
    <property type="entry name" value="LipoPS_assembly_LptC-rel"/>
</dbReference>
<dbReference type="Proteomes" id="UP000824366">
    <property type="component" value="Chromosome"/>
</dbReference>
<dbReference type="InterPro" id="IPR026265">
    <property type="entry name" value="LptC"/>
</dbReference>
<evidence type="ECO:0000256" key="3">
    <source>
        <dbReference type="ARBA" id="ARBA00022692"/>
    </source>
</evidence>
<keyword evidence="2" id="KW-0997">Cell inner membrane</keyword>
<gene>
    <name evidence="7" type="ORF">MIZ03_0111</name>
</gene>
<dbReference type="InterPro" id="IPR052363">
    <property type="entry name" value="LPS_export_LptC"/>
</dbReference>
<dbReference type="EMBL" id="AP024238">
    <property type="protein sequence ID" value="BCO25251.1"/>
    <property type="molecule type" value="Genomic_DNA"/>
</dbReference>
<keyword evidence="4 6" id="KW-1133">Transmembrane helix</keyword>
<evidence type="ECO:0000256" key="4">
    <source>
        <dbReference type="ARBA" id="ARBA00022989"/>
    </source>
</evidence>
<sequence length="204" mass="22749">MSAVRTLWDRLALYLPVLLMGVLAMATYWLVRSTPERSGPEPTAAAVHEPDYFMRKFAVKTYTANGQLKSDVRGGEARHFPDTDTLEIDQVRIRSFNEQGRLTTATANKAITNGDASEVQLIGNAQVIRAAVTDDQGQAQPSLTFNGEFLHAFMNTEQVKSHKPVELTRGKDRFTADSMDFDNLERVMLLRGRVRGKLVPGNTH</sequence>
<organism evidence="7 8">
    <name type="scientific">Rhodoferax lithotrophicus</name>
    <dbReference type="NCBI Taxonomy" id="2798804"/>
    <lineage>
        <taxon>Bacteria</taxon>
        <taxon>Pseudomonadati</taxon>
        <taxon>Pseudomonadota</taxon>
        <taxon>Betaproteobacteria</taxon>
        <taxon>Burkholderiales</taxon>
        <taxon>Comamonadaceae</taxon>
        <taxon>Rhodoferax</taxon>
    </lineage>
</organism>
<dbReference type="Pfam" id="PF06835">
    <property type="entry name" value="LptC"/>
    <property type="match status" value="1"/>
</dbReference>
<dbReference type="Gene3D" id="2.60.450.10">
    <property type="entry name" value="Lipopolysaccharide (LPS) transport protein A like domain"/>
    <property type="match status" value="1"/>
</dbReference>
<keyword evidence="5 6" id="KW-0472">Membrane</keyword>
<keyword evidence="8" id="KW-1185">Reference proteome</keyword>
<keyword evidence="3 6" id="KW-0812">Transmembrane</keyword>
<dbReference type="PANTHER" id="PTHR37481:SF1">
    <property type="entry name" value="LIPOPOLYSACCHARIDE EXPORT SYSTEM PROTEIN LPTC"/>
    <property type="match status" value="1"/>
</dbReference>
<evidence type="ECO:0000256" key="2">
    <source>
        <dbReference type="ARBA" id="ARBA00022519"/>
    </source>
</evidence>
<feature type="transmembrane region" description="Helical" evidence="6">
    <location>
        <begin position="12"/>
        <end position="31"/>
    </location>
</feature>
<name>A0ABM7MGD2_9BURK</name>
<evidence type="ECO:0000256" key="6">
    <source>
        <dbReference type="SAM" id="Phobius"/>
    </source>
</evidence>
<protein>
    <submittedName>
        <fullName evidence="7">Lipopolysaccharide export system protein LptC</fullName>
    </submittedName>
</protein>
<evidence type="ECO:0000313" key="8">
    <source>
        <dbReference type="Proteomes" id="UP000824366"/>
    </source>
</evidence>
<reference evidence="7 8" key="1">
    <citation type="journal article" date="2021" name="Microbiol. Spectr.">
        <title>A Single Bacterium Capable of Oxidation and Reduction of Iron at Circumneutral pH.</title>
        <authorList>
            <person name="Kato S."/>
            <person name="Ohkuma M."/>
        </authorList>
    </citation>
    <scope>NUCLEOTIDE SEQUENCE [LARGE SCALE GENOMIC DNA]</scope>
    <source>
        <strain evidence="7 8">MIZ03</strain>
    </source>
</reference>
<dbReference type="PANTHER" id="PTHR37481">
    <property type="entry name" value="LIPOPOLYSACCHARIDE EXPORT SYSTEM PROTEIN LPTC"/>
    <property type="match status" value="1"/>
</dbReference>